<feature type="region of interest" description="Disordered" evidence="1">
    <location>
        <begin position="57"/>
        <end position="79"/>
    </location>
</feature>
<gene>
    <name evidence="2" type="ORF">ACFPH6_46645</name>
</gene>
<organism evidence="2 3">
    <name type="scientific">Streptomyces xiangluensis</name>
    <dbReference type="NCBI Taxonomy" id="2665720"/>
    <lineage>
        <taxon>Bacteria</taxon>
        <taxon>Bacillati</taxon>
        <taxon>Actinomycetota</taxon>
        <taxon>Actinomycetes</taxon>
        <taxon>Kitasatosporales</taxon>
        <taxon>Streptomycetaceae</taxon>
        <taxon>Streptomyces</taxon>
    </lineage>
</organism>
<accession>A0ABV8Z532</accession>
<reference evidence="3" key="1">
    <citation type="journal article" date="2019" name="Int. J. Syst. Evol. Microbiol.">
        <title>The Global Catalogue of Microorganisms (GCM) 10K type strain sequencing project: providing services to taxonomists for standard genome sequencing and annotation.</title>
        <authorList>
            <consortium name="The Broad Institute Genomics Platform"/>
            <consortium name="The Broad Institute Genome Sequencing Center for Infectious Disease"/>
            <person name="Wu L."/>
            <person name="Ma J."/>
        </authorList>
    </citation>
    <scope>NUCLEOTIDE SEQUENCE [LARGE SCALE GENOMIC DNA]</scope>
    <source>
        <strain evidence="3">DT43</strain>
    </source>
</reference>
<protein>
    <submittedName>
        <fullName evidence="2">Uncharacterized protein</fullName>
    </submittedName>
</protein>
<comment type="caution">
    <text evidence="2">The sequence shown here is derived from an EMBL/GenBank/DDBJ whole genome shotgun (WGS) entry which is preliminary data.</text>
</comment>
<dbReference type="Proteomes" id="UP001596012">
    <property type="component" value="Unassembled WGS sequence"/>
</dbReference>
<sequence length="79" mass="8516">MPVDQQVDPVVEEPDKSLQEWRITPASKASVTTTKGVLPLVLIADIAFAENRLPARGTIGRVPSRPGAGRGPSCRRRTP</sequence>
<dbReference type="RefSeq" id="WP_386354708.1">
    <property type="nucleotide sequence ID" value="NZ_JBHSFG010000102.1"/>
</dbReference>
<evidence type="ECO:0000313" key="2">
    <source>
        <dbReference type="EMBL" id="MFC4471887.1"/>
    </source>
</evidence>
<keyword evidence="3" id="KW-1185">Reference proteome</keyword>
<proteinExistence type="predicted"/>
<dbReference type="EMBL" id="JBHSFG010000102">
    <property type="protein sequence ID" value="MFC4471887.1"/>
    <property type="molecule type" value="Genomic_DNA"/>
</dbReference>
<name>A0ABV8Z532_9ACTN</name>
<evidence type="ECO:0000313" key="3">
    <source>
        <dbReference type="Proteomes" id="UP001596012"/>
    </source>
</evidence>
<evidence type="ECO:0000256" key="1">
    <source>
        <dbReference type="SAM" id="MobiDB-lite"/>
    </source>
</evidence>